<name>A0ABC8JL63_ERUVS</name>
<evidence type="ECO:0000313" key="1">
    <source>
        <dbReference type="EMBL" id="CAH8322557.1"/>
    </source>
</evidence>
<dbReference type="AlphaFoldDB" id="A0ABC8JL63"/>
<dbReference type="InterPro" id="IPR006462">
    <property type="entry name" value="MS5"/>
</dbReference>
<dbReference type="Proteomes" id="UP001642260">
    <property type="component" value="Unassembled WGS sequence"/>
</dbReference>
<protein>
    <submittedName>
        <fullName evidence="1">Uncharacterized protein</fullName>
    </submittedName>
</protein>
<accession>A0ABC8JL63</accession>
<dbReference type="PANTHER" id="PTHR31260">
    <property type="entry name" value="CYSTATIN/MONELLIN SUPERFAMILY PROTEIN"/>
    <property type="match status" value="1"/>
</dbReference>
<reference evidence="1 2" key="1">
    <citation type="submission" date="2022-03" db="EMBL/GenBank/DDBJ databases">
        <authorList>
            <person name="Macdonald S."/>
            <person name="Ahmed S."/>
            <person name="Newling K."/>
        </authorList>
    </citation>
    <scope>NUCLEOTIDE SEQUENCE [LARGE SCALE GENOMIC DNA]</scope>
</reference>
<sequence>MVDFELLRREKRRKKVLRKFFELDVVPNDPDFNTEGLADGFDVDNCSYPSRVIKSTWGDDYDIALYSRLGLHCYNFQKGTNFKFVRWEKFDVKSTADVHFYVTLDAKDPASDSVFSFQTLLCEDSSPHCLVMWSTLVCRIKCDDAVDEDWDDKAVQESELQENDWLHLFTEIAFYSKTKKALTAPPPLEIVKVVVVTNTEDGHEKLKAQNAIFYISYKYNDVIFRISTHPHDAVFGVNFCLFLSCFVQFLPLNVPERNRDKAQKQYINTKGVSESWSKKEAIMCLEFVYHEEKTELGRQQAPGVCPYCGGKVAAVDIETKWLFCFLPLCFKVKRKYSCSSCDRRLVLYY</sequence>
<dbReference type="Pfam" id="PF04776">
    <property type="entry name" value="protein_MS5"/>
    <property type="match status" value="1"/>
</dbReference>
<dbReference type="PANTHER" id="PTHR31260:SF74">
    <property type="entry name" value="(RAPE) HYPOTHETICAL PROTEIN"/>
    <property type="match status" value="1"/>
</dbReference>
<organism evidence="1 2">
    <name type="scientific">Eruca vesicaria subsp. sativa</name>
    <name type="common">Garden rocket</name>
    <name type="synonym">Eruca sativa</name>
    <dbReference type="NCBI Taxonomy" id="29727"/>
    <lineage>
        <taxon>Eukaryota</taxon>
        <taxon>Viridiplantae</taxon>
        <taxon>Streptophyta</taxon>
        <taxon>Embryophyta</taxon>
        <taxon>Tracheophyta</taxon>
        <taxon>Spermatophyta</taxon>
        <taxon>Magnoliopsida</taxon>
        <taxon>eudicotyledons</taxon>
        <taxon>Gunneridae</taxon>
        <taxon>Pentapetalae</taxon>
        <taxon>rosids</taxon>
        <taxon>malvids</taxon>
        <taxon>Brassicales</taxon>
        <taxon>Brassicaceae</taxon>
        <taxon>Brassiceae</taxon>
        <taxon>Eruca</taxon>
    </lineage>
</organism>
<dbReference type="EMBL" id="CAKOAT010097376">
    <property type="protein sequence ID" value="CAH8322557.1"/>
    <property type="molecule type" value="Genomic_DNA"/>
</dbReference>
<keyword evidence="2" id="KW-1185">Reference proteome</keyword>
<evidence type="ECO:0000313" key="2">
    <source>
        <dbReference type="Proteomes" id="UP001642260"/>
    </source>
</evidence>
<comment type="caution">
    <text evidence="1">The sequence shown here is derived from an EMBL/GenBank/DDBJ whole genome shotgun (WGS) entry which is preliminary data.</text>
</comment>
<proteinExistence type="predicted"/>
<gene>
    <name evidence="1" type="ORF">ERUC_LOCUS9655</name>
</gene>